<evidence type="ECO:0000259" key="4">
    <source>
        <dbReference type="Pfam" id="PF00135"/>
    </source>
</evidence>
<evidence type="ECO:0000256" key="3">
    <source>
        <dbReference type="RuleBase" id="RU361235"/>
    </source>
</evidence>
<dbReference type="AlphaFoldDB" id="A0A7Y6NLH9"/>
<dbReference type="InterPro" id="IPR019819">
    <property type="entry name" value="Carboxylesterase_B_CS"/>
</dbReference>
<dbReference type="SUPFAM" id="SSF53474">
    <property type="entry name" value="alpha/beta-Hydrolases"/>
    <property type="match status" value="1"/>
</dbReference>
<dbReference type="Proteomes" id="UP000529637">
    <property type="component" value="Unassembled WGS sequence"/>
</dbReference>
<keyword evidence="2 3" id="KW-0378">Hydrolase</keyword>
<reference evidence="5 6" key="1">
    <citation type="submission" date="2020-06" db="EMBL/GenBank/DDBJ databases">
        <title>Schlegella sp. ID0723 isolated from air conditioner.</title>
        <authorList>
            <person name="Kim D.Y."/>
            <person name="Kim D.-U."/>
        </authorList>
    </citation>
    <scope>NUCLEOTIDE SEQUENCE [LARGE SCALE GENOMIC DNA]</scope>
    <source>
        <strain evidence="5 6">ID0723</strain>
    </source>
</reference>
<evidence type="ECO:0000256" key="2">
    <source>
        <dbReference type="ARBA" id="ARBA00022801"/>
    </source>
</evidence>
<organism evidence="5 6">
    <name type="scientific">Piscinibacter koreensis</name>
    <dbReference type="NCBI Taxonomy" id="2742824"/>
    <lineage>
        <taxon>Bacteria</taxon>
        <taxon>Pseudomonadati</taxon>
        <taxon>Pseudomonadota</taxon>
        <taxon>Betaproteobacteria</taxon>
        <taxon>Burkholderiales</taxon>
        <taxon>Sphaerotilaceae</taxon>
        <taxon>Piscinibacter</taxon>
    </lineage>
</organism>
<dbReference type="Gene3D" id="3.40.50.1820">
    <property type="entry name" value="alpha/beta hydrolase"/>
    <property type="match status" value="1"/>
</dbReference>
<evidence type="ECO:0000313" key="6">
    <source>
        <dbReference type="Proteomes" id="UP000529637"/>
    </source>
</evidence>
<dbReference type="Pfam" id="PF00135">
    <property type="entry name" value="COesterase"/>
    <property type="match status" value="1"/>
</dbReference>
<dbReference type="InterPro" id="IPR029058">
    <property type="entry name" value="AB_hydrolase_fold"/>
</dbReference>
<keyword evidence="6" id="KW-1185">Reference proteome</keyword>
<evidence type="ECO:0000256" key="1">
    <source>
        <dbReference type="ARBA" id="ARBA00005964"/>
    </source>
</evidence>
<sequence length="528" mass="55976">MNLLQTILLRAFGVAALALTTSGAFAVALEPPQIVSSVTVPTDKGPVTGAASATMNMFLGIPYAAPPVGALRWRAPQPSTAWPKLRATRFANHCPQLPGPYGLAGSTEDCLYLNVYAPNAGPGRHPVMIYIHGGSNKVGESDALDPTDLVAQNVVVVTINYRLGVLGFLSHPALSAESPDRVSGNYGILDQQAAMRWVQRNIANFGGDPNNLTLFGESAGGLDIHTHLASPLAAGLFHRAIVQSGAYAVNQSSMAANENRGNAFGARYGCPAPTTVDCLRSISVANALAEPASTAISGPVVDGVVLNETINAALASGRFNRVPVMEGSNRDEWRLFVGTTELATGTPLTAEGYPAAITGTLGVTGATRNAIIAEYPLVNYANPSFAFAALVTDTVYACSSRKAIRQMANFVPVYAYEFNDPDAPQTFLPPVSFPYGSAHASELNYLFKLRPSIPDPVPLNANQRLLSQAMVRYWTQFARQGNPNSAATPLWPAYDSATDQRQSLTPPTPYTQSSFAVDHHCAFWAPGT</sequence>
<name>A0A7Y6NLH9_9BURK</name>
<protein>
    <recommendedName>
        <fullName evidence="3">Carboxylic ester hydrolase</fullName>
        <ecNumber evidence="3">3.1.1.-</ecNumber>
    </recommendedName>
</protein>
<dbReference type="EMBL" id="JABWMJ010000002">
    <property type="protein sequence ID" value="NUZ05287.1"/>
    <property type="molecule type" value="Genomic_DNA"/>
</dbReference>
<dbReference type="GO" id="GO:0016787">
    <property type="term" value="F:hydrolase activity"/>
    <property type="evidence" value="ECO:0007669"/>
    <property type="project" value="UniProtKB-KW"/>
</dbReference>
<feature type="chain" id="PRO_5031589320" description="Carboxylic ester hydrolase" evidence="3">
    <location>
        <begin position="27"/>
        <end position="528"/>
    </location>
</feature>
<dbReference type="InterPro" id="IPR002018">
    <property type="entry name" value="CarbesteraseB"/>
</dbReference>
<evidence type="ECO:0000313" key="5">
    <source>
        <dbReference type="EMBL" id="NUZ05287.1"/>
    </source>
</evidence>
<keyword evidence="3" id="KW-0732">Signal</keyword>
<dbReference type="InterPro" id="IPR050309">
    <property type="entry name" value="Type-B_Carboxylest/Lipase"/>
</dbReference>
<comment type="caution">
    <text evidence="5">The sequence shown here is derived from an EMBL/GenBank/DDBJ whole genome shotgun (WGS) entry which is preliminary data.</text>
</comment>
<proteinExistence type="inferred from homology"/>
<dbReference type="PROSITE" id="PS00941">
    <property type="entry name" value="CARBOXYLESTERASE_B_2"/>
    <property type="match status" value="1"/>
</dbReference>
<gene>
    <name evidence="5" type="ORF">HQN59_05875</name>
</gene>
<feature type="signal peptide" evidence="3">
    <location>
        <begin position="1"/>
        <end position="26"/>
    </location>
</feature>
<dbReference type="RefSeq" id="WP_176067023.1">
    <property type="nucleotide sequence ID" value="NZ_JABWMJ010000002.1"/>
</dbReference>
<dbReference type="PROSITE" id="PS00122">
    <property type="entry name" value="CARBOXYLESTERASE_B_1"/>
    <property type="match status" value="1"/>
</dbReference>
<dbReference type="EC" id="3.1.1.-" evidence="3"/>
<feature type="domain" description="Carboxylesterase type B" evidence="4">
    <location>
        <begin position="38"/>
        <end position="524"/>
    </location>
</feature>
<accession>A0A7Y6NLH9</accession>
<dbReference type="InterPro" id="IPR019826">
    <property type="entry name" value="Carboxylesterase_B_AS"/>
</dbReference>
<dbReference type="PANTHER" id="PTHR11559">
    <property type="entry name" value="CARBOXYLESTERASE"/>
    <property type="match status" value="1"/>
</dbReference>
<comment type="similarity">
    <text evidence="1 3">Belongs to the type-B carboxylesterase/lipase family.</text>
</comment>